<gene>
    <name evidence="1" type="ORF">Spa11_42570</name>
</gene>
<protein>
    <submittedName>
        <fullName evidence="1">Uncharacterized protein</fullName>
    </submittedName>
</protein>
<dbReference type="AlphaFoldDB" id="A0A518KE19"/>
<evidence type="ECO:0000313" key="2">
    <source>
        <dbReference type="Proteomes" id="UP000316426"/>
    </source>
</evidence>
<dbReference type="Proteomes" id="UP000316426">
    <property type="component" value="Chromosome"/>
</dbReference>
<proteinExistence type="predicted"/>
<accession>A0A518KE19</accession>
<organism evidence="1 2">
    <name type="scientific">Botrimarina mediterranea</name>
    <dbReference type="NCBI Taxonomy" id="2528022"/>
    <lineage>
        <taxon>Bacteria</taxon>
        <taxon>Pseudomonadati</taxon>
        <taxon>Planctomycetota</taxon>
        <taxon>Planctomycetia</taxon>
        <taxon>Pirellulales</taxon>
        <taxon>Lacipirellulaceae</taxon>
        <taxon>Botrimarina</taxon>
    </lineage>
</organism>
<reference evidence="1 2" key="1">
    <citation type="submission" date="2019-02" db="EMBL/GenBank/DDBJ databases">
        <title>Deep-cultivation of Planctomycetes and their phenomic and genomic characterization uncovers novel biology.</title>
        <authorList>
            <person name="Wiegand S."/>
            <person name="Jogler M."/>
            <person name="Boedeker C."/>
            <person name="Pinto D."/>
            <person name="Vollmers J."/>
            <person name="Rivas-Marin E."/>
            <person name="Kohn T."/>
            <person name="Peeters S.H."/>
            <person name="Heuer A."/>
            <person name="Rast P."/>
            <person name="Oberbeckmann S."/>
            <person name="Bunk B."/>
            <person name="Jeske O."/>
            <person name="Meyerdierks A."/>
            <person name="Storesund J.E."/>
            <person name="Kallscheuer N."/>
            <person name="Luecker S."/>
            <person name="Lage O.M."/>
            <person name="Pohl T."/>
            <person name="Merkel B.J."/>
            <person name="Hornburger P."/>
            <person name="Mueller R.-W."/>
            <person name="Bruemmer F."/>
            <person name="Labrenz M."/>
            <person name="Spormann A.M."/>
            <person name="Op den Camp H."/>
            <person name="Overmann J."/>
            <person name="Amann R."/>
            <person name="Jetten M.S.M."/>
            <person name="Mascher T."/>
            <person name="Medema M.H."/>
            <person name="Devos D.P."/>
            <person name="Kaster A.-K."/>
            <person name="Ovreas L."/>
            <person name="Rohde M."/>
            <person name="Galperin M.Y."/>
            <person name="Jogler C."/>
        </authorList>
    </citation>
    <scope>NUCLEOTIDE SEQUENCE [LARGE SCALE GENOMIC DNA]</scope>
    <source>
        <strain evidence="1 2">Spa11</strain>
    </source>
</reference>
<dbReference type="KEGG" id="bmei:Spa11_42570"/>
<name>A0A518KE19_9BACT</name>
<evidence type="ECO:0000313" key="1">
    <source>
        <dbReference type="EMBL" id="QDV76033.1"/>
    </source>
</evidence>
<sequence length="85" mass="9714">MVQITPEQVEALAQSEDHCLRIRDPKTNKQYVIFEEPAVPEADAEHIEYMRRGLEEAEEAIAQGDVAPWNKDAFLAEMHQQHGGR</sequence>
<dbReference type="EMBL" id="CP036349">
    <property type="protein sequence ID" value="QDV76033.1"/>
    <property type="molecule type" value="Genomic_DNA"/>
</dbReference>
<dbReference type="RefSeq" id="WP_145116370.1">
    <property type="nucleotide sequence ID" value="NZ_CP036349.1"/>
</dbReference>
<keyword evidence="2" id="KW-1185">Reference proteome</keyword>